<dbReference type="Proteomes" id="UP000319852">
    <property type="component" value="Chromosome"/>
</dbReference>
<dbReference type="InterPro" id="IPR051680">
    <property type="entry name" value="ATP-dep_Glu-Cys_Ligase-2"/>
</dbReference>
<evidence type="ECO:0000259" key="1">
    <source>
        <dbReference type="Pfam" id="PF04168"/>
    </source>
</evidence>
<sequence>MLSRVADSIYWMNRYVERAENVARFVSVNQGFSLGGHGGVRAQWKPLIEASGDEQLFAEHYSEPTERNVLEFLIFDERNPNSIRSCVLAARENGRMVRETLSTAMWEALNRFYIRVREATDSREDILQRPHQFLGEVNRLSHHLLGVQHATISQGEMWNFMRLGRLLERADKTSRILDVKYYLLLPATNDVGSQLDAVQWTALLDSTSALTMYRRRYGIIVPNQVAEFLILDRSFPRSIHHCVTGAERAVHDITGVSTDYFSNPAEQYLGKLRYELTFLSIEDVISQGMHQFVDSIQVRLDRISEETHNTFFSRPSQQQTQAQSQ</sequence>
<feature type="domain" description="DUF403" evidence="1">
    <location>
        <begin position="1"/>
        <end position="312"/>
    </location>
</feature>
<dbReference type="Pfam" id="PF04168">
    <property type="entry name" value="Alpha-E"/>
    <property type="match status" value="1"/>
</dbReference>
<dbReference type="OrthoDB" id="9803532at2"/>
<gene>
    <name evidence="2" type="ORF">HG15A2_36100</name>
</gene>
<dbReference type="RefSeq" id="WP_145061672.1">
    <property type="nucleotide sequence ID" value="NZ_CP036263.1"/>
</dbReference>
<keyword evidence="3" id="KW-1185">Reference proteome</keyword>
<dbReference type="KEGG" id="amob:HG15A2_36100"/>
<organism evidence="2 3">
    <name type="scientific">Adhaeretor mobilis</name>
    <dbReference type="NCBI Taxonomy" id="1930276"/>
    <lineage>
        <taxon>Bacteria</taxon>
        <taxon>Pseudomonadati</taxon>
        <taxon>Planctomycetota</taxon>
        <taxon>Planctomycetia</taxon>
        <taxon>Pirellulales</taxon>
        <taxon>Lacipirellulaceae</taxon>
        <taxon>Adhaeretor</taxon>
    </lineage>
</organism>
<dbReference type="PANTHER" id="PTHR34595">
    <property type="entry name" value="BLR5612 PROTEIN"/>
    <property type="match status" value="1"/>
</dbReference>
<protein>
    <recommendedName>
        <fullName evidence="1">DUF403 domain-containing protein</fullName>
    </recommendedName>
</protein>
<dbReference type="EMBL" id="CP036263">
    <property type="protein sequence ID" value="QDT00274.1"/>
    <property type="molecule type" value="Genomic_DNA"/>
</dbReference>
<dbReference type="InterPro" id="IPR007296">
    <property type="entry name" value="DUF403"/>
</dbReference>
<proteinExistence type="predicted"/>
<dbReference type="AlphaFoldDB" id="A0A517MZJ6"/>
<evidence type="ECO:0000313" key="3">
    <source>
        <dbReference type="Proteomes" id="UP000319852"/>
    </source>
</evidence>
<name>A0A517MZJ6_9BACT</name>
<dbReference type="PANTHER" id="PTHR34595:SF7">
    <property type="entry name" value="SLL1039 PROTEIN"/>
    <property type="match status" value="1"/>
</dbReference>
<accession>A0A517MZJ6</accession>
<evidence type="ECO:0000313" key="2">
    <source>
        <dbReference type="EMBL" id="QDT00274.1"/>
    </source>
</evidence>
<reference evidence="2 3" key="1">
    <citation type="submission" date="2019-02" db="EMBL/GenBank/DDBJ databases">
        <title>Deep-cultivation of Planctomycetes and their phenomic and genomic characterization uncovers novel biology.</title>
        <authorList>
            <person name="Wiegand S."/>
            <person name="Jogler M."/>
            <person name="Boedeker C."/>
            <person name="Pinto D."/>
            <person name="Vollmers J."/>
            <person name="Rivas-Marin E."/>
            <person name="Kohn T."/>
            <person name="Peeters S.H."/>
            <person name="Heuer A."/>
            <person name="Rast P."/>
            <person name="Oberbeckmann S."/>
            <person name="Bunk B."/>
            <person name="Jeske O."/>
            <person name="Meyerdierks A."/>
            <person name="Storesund J.E."/>
            <person name="Kallscheuer N."/>
            <person name="Luecker S."/>
            <person name="Lage O.M."/>
            <person name="Pohl T."/>
            <person name="Merkel B.J."/>
            <person name="Hornburger P."/>
            <person name="Mueller R.-W."/>
            <person name="Bruemmer F."/>
            <person name="Labrenz M."/>
            <person name="Spormann A.M."/>
            <person name="Op den Camp H."/>
            <person name="Overmann J."/>
            <person name="Amann R."/>
            <person name="Jetten M.S.M."/>
            <person name="Mascher T."/>
            <person name="Medema M.H."/>
            <person name="Devos D.P."/>
            <person name="Kaster A.-K."/>
            <person name="Ovreas L."/>
            <person name="Rohde M."/>
            <person name="Galperin M.Y."/>
            <person name="Jogler C."/>
        </authorList>
    </citation>
    <scope>NUCLEOTIDE SEQUENCE [LARGE SCALE GENOMIC DNA]</scope>
    <source>
        <strain evidence="2 3">HG15A2</strain>
    </source>
</reference>